<dbReference type="PROSITE" id="PS00211">
    <property type="entry name" value="ABC_TRANSPORTER_1"/>
    <property type="match status" value="2"/>
</dbReference>
<dbReference type="SMART" id="SM00298">
    <property type="entry name" value="CHROMO"/>
    <property type="match status" value="1"/>
</dbReference>
<dbReference type="InterPro" id="IPR017871">
    <property type="entry name" value="ABC_transporter-like_CS"/>
</dbReference>
<feature type="region of interest" description="Disordered" evidence="16">
    <location>
        <begin position="1039"/>
        <end position="1066"/>
    </location>
</feature>
<dbReference type="InterPro" id="IPR047038">
    <property type="entry name" value="eEF3_chromodomain-like_sf"/>
</dbReference>
<evidence type="ECO:0000256" key="11">
    <source>
        <dbReference type="ARBA" id="ARBA00022917"/>
    </source>
</evidence>
<dbReference type="GO" id="GO:0016887">
    <property type="term" value="F:ATP hydrolysis activity"/>
    <property type="evidence" value="ECO:0007669"/>
    <property type="project" value="InterPro"/>
</dbReference>
<dbReference type="InterPro" id="IPR027417">
    <property type="entry name" value="P-loop_NTPase"/>
</dbReference>
<feature type="compositionally biased region" description="Basic residues" evidence="16">
    <location>
        <begin position="1042"/>
        <end position="1053"/>
    </location>
</feature>
<protein>
    <recommendedName>
        <fullName evidence="13">Elongation factor 3</fullName>
    </recommendedName>
    <alternativeName>
        <fullName evidence="14">Eukaryotic elongation factor 3</fullName>
    </alternativeName>
</protein>
<dbReference type="SUPFAM" id="SSF52540">
    <property type="entry name" value="P-loop containing nucleoside triphosphate hydrolases"/>
    <property type="match status" value="2"/>
</dbReference>
<dbReference type="Gene3D" id="2.40.50.990">
    <property type="match status" value="1"/>
</dbReference>
<dbReference type="Pfam" id="PF24984">
    <property type="entry name" value="HEAT_EF3_GNC1"/>
    <property type="match status" value="1"/>
</dbReference>
<comment type="similarity">
    <text evidence="3">Belongs to the ABC transporter superfamily. ABCF family. EF3 subfamily.</text>
</comment>
<reference evidence="20" key="3">
    <citation type="submission" date="2014-06" db="EMBL/GenBank/DDBJ databases">
        <authorList>
            <person name="Berkman P.J."/>
        </authorList>
    </citation>
    <scope>NUCLEOTIDE SEQUENCE [LARGE SCALE GENOMIC DNA]</scope>
</reference>
<comment type="subcellular location">
    <subcellularLocation>
        <location evidence="1">Cytoplasm</location>
        <location evidence="1">Cytosol</location>
    </subcellularLocation>
</comment>
<evidence type="ECO:0000256" key="14">
    <source>
        <dbReference type="ARBA" id="ARBA00050045"/>
    </source>
</evidence>
<evidence type="ECO:0000256" key="15">
    <source>
        <dbReference type="PROSITE-ProRule" id="PRU00103"/>
    </source>
</evidence>
<dbReference type="UniPathway" id="UPA00345"/>
<gene>
    <name evidence="19" type="primary">SSCI04810.1</name>
    <name evidence="18" type="ORF">SPSC_04786</name>
</gene>
<dbReference type="Pfam" id="PF00005">
    <property type="entry name" value="ABC_tran"/>
    <property type="match status" value="2"/>
</dbReference>
<dbReference type="GO" id="GO:0005829">
    <property type="term" value="C:cytosol"/>
    <property type="evidence" value="ECO:0007669"/>
    <property type="project" value="UniProtKB-SubCell"/>
</dbReference>
<evidence type="ECO:0000313" key="20">
    <source>
        <dbReference type="Proteomes" id="UP000242770"/>
    </source>
</evidence>
<keyword evidence="4" id="KW-0963">Cytoplasm</keyword>
<dbReference type="Proteomes" id="UP000242770">
    <property type="component" value="Unassembled WGS sequence"/>
</dbReference>
<reference evidence="19" key="2">
    <citation type="submission" date="2014-06" db="EMBL/GenBank/DDBJ databases">
        <authorList>
            <person name="Berkman J.Paul."/>
        </authorList>
    </citation>
    <scope>NUCLEOTIDE SEQUENCE [LARGE SCALE GENOMIC DNA]</scope>
</reference>
<dbReference type="GO" id="GO:0003723">
    <property type="term" value="F:RNA binding"/>
    <property type="evidence" value="ECO:0007669"/>
    <property type="project" value="UniProtKB-KW"/>
</dbReference>
<evidence type="ECO:0000313" key="19">
    <source>
        <dbReference type="EMBL" id="CDW94789.1"/>
    </source>
</evidence>
<evidence type="ECO:0000256" key="7">
    <source>
        <dbReference type="ARBA" id="ARBA00022768"/>
    </source>
</evidence>
<evidence type="ECO:0000256" key="16">
    <source>
        <dbReference type="SAM" id="MobiDB-lite"/>
    </source>
</evidence>
<dbReference type="GO" id="GO:0003746">
    <property type="term" value="F:translation elongation factor activity"/>
    <property type="evidence" value="ECO:0007669"/>
    <property type="project" value="UniProtKB-KW"/>
</dbReference>
<evidence type="ECO:0000256" key="1">
    <source>
        <dbReference type="ARBA" id="ARBA00004514"/>
    </source>
</evidence>
<dbReference type="STRING" id="49012.A0A0F7S6D8"/>
<dbReference type="SMART" id="SM00382">
    <property type="entry name" value="AAA"/>
    <property type="match status" value="2"/>
</dbReference>
<reference evidence="18" key="1">
    <citation type="submission" date="2014-06" db="EMBL/GenBank/DDBJ databases">
        <authorList>
            <person name="Ju J."/>
            <person name="Zhang J."/>
        </authorList>
    </citation>
    <scope>NUCLEOTIDE SEQUENCE</scope>
    <source>
        <strain evidence="18">SscI8</strain>
    </source>
</reference>
<evidence type="ECO:0000256" key="10">
    <source>
        <dbReference type="ARBA" id="ARBA00022884"/>
    </source>
</evidence>
<keyword evidence="11" id="KW-0648">Protein biosynthesis</keyword>
<dbReference type="Gene3D" id="1.25.10.10">
    <property type="entry name" value="Leucine-rich Repeat Variant"/>
    <property type="match status" value="1"/>
</dbReference>
<dbReference type="InterPro" id="IPR015688">
    <property type="entry name" value="eEF3_ABC2_chromodomain-like"/>
</dbReference>
<evidence type="ECO:0000313" key="18">
    <source>
        <dbReference type="EMBL" id="CDU24953.1"/>
    </source>
</evidence>
<dbReference type="PROSITE" id="PS50077">
    <property type="entry name" value="HEAT_REPEAT"/>
    <property type="match status" value="1"/>
</dbReference>
<evidence type="ECO:0000256" key="13">
    <source>
        <dbReference type="ARBA" id="ARBA00050030"/>
    </source>
</evidence>
<keyword evidence="8" id="KW-0378">Hydrolase</keyword>
<dbReference type="PANTHER" id="PTHR19211">
    <property type="entry name" value="ATP-BINDING TRANSPORT PROTEIN-RELATED"/>
    <property type="match status" value="1"/>
</dbReference>
<comment type="pathway">
    <text evidence="2">Protein biosynthesis; polypeptide chain elongation.</text>
</comment>
<dbReference type="FunFam" id="3.40.50.300:FF:000193">
    <property type="entry name" value="Probable Elongation factor 3"/>
    <property type="match status" value="1"/>
</dbReference>
<evidence type="ECO:0000256" key="5">
    <source>
        <dbReference type="ARBA" id="ARBA00022737"/>
    </source>
</evidence>
<name>A0A0F7S6D8_9BASI</name>
<evidence type="ECO:0000256" key="9">
    <source>
        <dbReference type="ARBA" id="ARBA00022840"/>
    </source>
</evidence>
<feature type="domain" description="ABC transporter" evidence="17">
    <location>
        <begin position="454"/>
        <end position="673"/>
    </location>
</feature>
<dbReference type="AlphaFoldDB" id="A0A0F7S6D8"/>
<keyword evidence="7 18" id="KW-0251">Elongation factor</keyword>
<dbReference type="InterPro" id="IPR021133">
    <property type="entry name" value="HEAT_type_2"/>
</dbReference>
<keyword evidence="20" id="KW-1185">Reference proteome</keyword>
<dbReference type="SUPFAM" id="SSF48371">
    <property type="entry name" value="ARM repeat"/>
    <property type="match status" value="1"/>
</dbReference>
<dbReference type="CDD" id="cd18626">
    <property type="entry name" value="CD_eEF3"/>
    <property type="match status" value="1"/>
</dbReference>
<dbReference type="InterPro" id="IPR000953">
    <property type="entry name" value="Chromo/chromo_shadow_dom"/>
</dbReference>
<dbReference type="FunFam" id="2.40.50.990:FF:000002">
    <property type="entry name" value="mRNA export factor elf1"/>
    <property type="match status" value="1"/>
</dbReference>
<evidence type="ECO:0000256" key="3">
    <source>
        <dbReference type="ARBA" id="ARBA00011054"/>
    </source>
</evidence>
<organism evidence="19 20">
    <name type="scientific">Sporisorium scitamineum</name>
    <dbReference type="NCBI Taxonomy" id="49012"/>
    <lineage>
        <taxon>Eukaryota</taxon>
        <taxon>Fungi</taxon>
        <taxon>Dikarya</taxon>
        <taxon>Basidiomycota</taxon>
        <taxon>Ustilaginomycotina</taxon>
        <taxon>Ustilaginomycetes</taxon>
        <taxon>Ustilaginales</taxon>
        <taxon>Ustilaginaceae</taxon>
        <taxon>Sporisorium</taxon>
    </lineage>
</organism>
<dbReference type="EMBL" id="LK056681">
    <property type="protein sequence ID" value="CDU24953.1"/>
    <property type="molecule type" value="Genomic_DNA"/>
</dbReference>
<dbReference type="FunFam" id="1.25.10.10:FF:000076">
    <property type="entry name" value="Elongation factor 3"/>
    <property type="match status" value="1"/>
</dbReference>
<dbReference type="InterPro" id="IPR034085">
    <property type="entry name" value="TOG"/>
</dbReference>
<keyword evidence="5" id="KW-0677">Repeat</keyword>
<dbReference type="InterPro" id="IPR050611">
    <property type="entry name" value="ABCF"/>
</dbReference>
<comment type="catalytic activity">
    <reaction evidence="12">
        <text>ATP + H2O = ADP + phosphate + H(+)</text>
        <dbReference type="Rhea" id="RHEA:13065"/>
        <dbReference type="ChEBI" id="CHEBI:15377"/>
        <dbReference type="ChEBI" id="CHEBI:15378"/>
        <dbReference type="ChEBI" id="CHEBI:30616"/>
        <dbReference type="ChEBI" id="CHEBI:43474"/>
        <dbReference type="ChEBI" id="CHEBI:456216"/>
    </reaction>
</comment>
<dbReference type="InterPro" id="IPR003593">
    <property type="entry name" value="AAA+_ATPase"/>
</dbReference>
<dbReference type="InterPro" id="IPR003439">
    <property type="entry name" value="ABC_transporter-like_ATP-bd"/>
</dbReference>
<keyword evidence="10" id="KW-0694">RNA-binding</keyword>
<dbReference type="Pfam" id="PF24987">
    <property type="entry name" value="HEAT_EF3_N"/>
    <property type="match status" value="1"/>
</dbReference>
<dbReference type="Gene3D" id="3.40.50.300">
    <property type="entry name" value="P-loop containing nucleotide triphosphate hydrolases"/>
    <property type="match status" value="2"/>
</dbReference>
<dbReference type="GO" id="GO:0005524">
    <property type="term" value="F:ATP binding"/>
    <property type="evidence" value="ECO:0007669"/>
    <property type="project" value="UniProtKB-KW"/>
</dbReference>
<sequence>MAPAPSAAGVPATVPAKSVKGAAGAAAKSGAAAEKKEASAETDALLSGDKDAAQELTNLVKIEGPAALANLGIEAVILKGLGDKKNAAAREGACTLLSNLCEQGVGHEVEPFIFEKVLNSLVEAMGDKEKSVQTASLESLKAFVKAMSPWAASQMLKVVLEQVRTAGKWQVKTGCIAILEEMVTACPERMAALMPEIIPVMTEVIWDTKTDVQKASRAALTKLCALISNKDIERFIPALINSLIHPVEEVPKTIQLLSATTFVQEVDSATLALMVPLLSRGLNERPTATKRKVAVIIDNMTKLVDNERTVRPFLGKLLPGLIKIESTMADPEARSVVQRAIKTLREVGNVTGDGSDVKPLEDVDVKATQEQVNKALGEQSLQAQANLSAYLATLVANLANARNFEITEWESTLIPYLTLIKGSKPEQAKTVAKTLLTALAKSTGDEVEIFEDEDEGEDLCNCQFSLAYGAKILLNTATLRLKRGHKYGLCGRNGSGKSTLMRAITNGQVEGFPSPDEVRTWYVEHDLDGSEGMITVLDFILADKNLPKMTRDEAIATLHEVGFDDARQNSPIAGLSGGWKMKVALARAILFKADILLLDEPTNHLDVVNVKWITDYLVNLKTATAIIVSHDSQFLNNVCTDILHLNRFKIKRYPGNLDAFVKRVPEARAYAELNTGEDYSFKLPDPPLLDGVKTKEKSLIKMKDVVFQYPGTPAPQLKGVSIQLSLASRVAILGPNGSGKSTLVKLIVGDTEPGSGEMWKHPNLVIGYVAQHAFHHIDQHLDKTPLDYMLWRYQTGEDLEEHMKANKTLTPEEEAAMKQGEVYIVDGVKRLIDEIVARKKLKNSFQYEVSFKNMSSADNVWIPRDELIKRMEKKVLAFDSKEAQRLGMNRPLVRKEIEQHFEDFGLEREFTSHNTMRGLSGGQKVKVVLAAATWRRPHIIILDEPTNFLDRESLAALIKAIESFQGGVGIITHSREFSEGTCKEIWAMSDGVLQASGHDWTESNSKGTKLEAKEDDEDKYDALGNKIISAKKAAKATASELRKKKKERMKAKKAGTYNSEDELEDL</sequence>
<dbReference type="InterPro" id="IPR016024">
    <property type="entry name" value="ARM-type_fold"/>
</dbReference>
<dbReference type="OrthoDB" id="2110130at2759"/>
<dbReference type="SMART" id="SM01349">
    <property type="entry name" value="TOG"/>
    <property type="match status" value="1"/>
</dbReference>
<keyword evidence="9" id="KW-0067">ATP-binding</keyword>
<evidence type="ECO:0000256" key="6">
    <source>
        <dbReference type="ARBA" id="ARBA00022741"/>
    </source>
</evidence>
<accession>A0A0F7S6D8</accession>
<evidence type="ECO:0000256" key="12">
    <source>
        <dbReference type="ARBA" id="ARBA00049360"/>
    </source>
</evidence>
<proteinExistence type="inferred from homology"/>
<keyword evidence="6" id="KW-0547">Nucleotide-binding</keyword>
<dbReference type="EMBL" id="CCFA01000258">
    <property type="protein sequence ID" value="CDW94789.1"/>
    <property type="molecule type" value="Genomic_DNA"/>
</dbReference>
<dbReference type="CDD" id="cd03221">
    <property type="entry name" value="ABCF_EF-3"/>
    <property type="match status" value="1"/>
</dbReference>
<dbReference type="InterPro" id="IPR011989">
    <property type="entry name" value="ARM-like"/>
</dbReference>
<evidence type="ECO:0000256" key="2">
    <source>
        <dbReference type="ARBA" id="ARBA00004815"/>
    </source>
</evidence>
<evidence type="ECO:0000259" key="17">
    <source>
        <dbReference type="PROSITE" id="PS50893"/>
    </source>
</evidence>
<dbReference type="PANTHER" id="PTHR19211:SF5">
    <property type="entry name" value="ELONGATION FACTOR 3A-RELATED"/>
    <property type="match status" value="1"/>
</dbReference>
<dbReference type="PROSITE" id="PS50893">
    <property type="entry name" value="ABC_TRANSPORTER_2"/>
    <property type="match status" value="2"/>
</dbReference>
<feature type="domain" description="ABC transporter" evidence="17">
    <location>
        <begin position="700"/>
        <end position="1015"/>
    </location>
</feature>
<feature type="repeat" description="HEAT" evidence="15">
    <location>
        <begin position="197"/>
        <end position="235"/>
    </location>
</feature>
<evidence type="ECO:0000256" key="4">
    <source>
        <dbReference type="ARBA" id="ARBA00022490"/>
    </source>
</evidence>
<evidence type="ECO:0000256" key="8">
    <source>
        <dbReference type="ARBA" id="ARBA00022801"/>
    </source>
</evidence>